<dbReference type="InterPro" id="IPR015965">
    <property type="entry name" value="tRNA_lig_PDEase"/>
</dbReference>
<evidence type="ECO:0000259" key="3">
    <source>
        <dbReference type="Pfam" id="PF08303"/>
    </source>
</evidence>
<protein>
    <recommendedName>
        <fullName evidence="7">tRNA ligase</fullName>
    </recommendedName>
</protein>
<accession>A0A316ZF76</accession>
<dbReference type="InterPro" id="IPR019039">
    <property type="entry name" value="T4-Rnl1-like_N"/>
</dbReference>
<feature type="region of interest" description="Disordered" evidence="1">
    <location>
        <begin position="370"/>
        <end position="480"/>
    </location>
</feature>
<name>A0A316ZF76_9BASI</name>
<dbReference type="AlphaFoldDB" id="A0A316ZF76"/>
<dbReference type="InterPro" id="IPR015966">
    <property type="entry name" value="tRNA_lig_kin_fungi"/>
</dbReference>
<evidence type="ECO:0000313" key="5">
    <source>
        <dbReference type="EMBL" id="PWN99562.1"/>
    </source>
</evidence>
<dbReference type="Gene3D" id="3.40.50.300">
    <property type="entry name" value="P-loop containing nucleotide triphosphate hydrolases"/>
    <property type="match status" value="1"/>
</dbReference>
<feature type="compositionally biased region" description="Low complexity" evidence="1">
    <location>
        <begin position="455"/>
        <end position="464"/>
    </location>
</feature>
<feature type="domain" description="T4 RNA ligase 1-like N-terminal" evidence="4">
    <location>
        <begin position="112"/>
        <end position="346"/>
    </location>
</feature>
<dbReference type="Proteomes" id="UP000245946">
    <property type="component" value="Unassembled WGS sequence"/>
</dbReference>
<reference evidence="5 6" key="1">
    <citation type="journal article" date="2018" name="Mol. Biol. Evol.">
        <title>Broad Genomic Sampling Reveals a Smut Pathogenic Ancestry of the Fungal Clade Ustilaginomycotina.</title>
        <authorList>
            <person name="Kijpornyongpan T."/>
            <person name="Mondo S.J."/>
            <person name="Barry K."/>
            <person name="Sandor L."/>
            <person name="Lee J."/>
            <person name="Lipzen A."/>
            <person name="Pangilinan J."/>
            <person name="LaButti K."/>
            <person name="Hainaut M."/>
            <person name="Henrissat B."/>
            <person name="Grigoriev I.V."/>
            <person name="Spatafora J.W."/>
            <person name="Aime M.C."/>
        </authorList>
    </citation>
    <scope>NUCLEOTIDE SEQUENCE [LARGE SCALE GENOMIC DNA]</scope>
    <source>
        <strain evidence="5 6">MCA 4186</strain>
    </source>
</reference>
<dbReference type="GO" id="GO:0005524">
    <property type="term" value="F:ATP binding"/>
    <property type="evidence" value="ECO:0007669"/>
    <property type="project" value="InterPro"/>
</dbReference>
<dbReference type="RefSeq" id="XP_025599841.1">
    <property type="nucleotide sequence ID" value="XM_025745127.1"/>
</dbReference>
<evidence type="ECO:0000313" key="6">
    <source>
        <dbReference type="Proteomes" id="UP000245946"/>
    </source>
</evidence>
<feature type="domain" description="tRNA ligase kinase" evidence="3">
    <location>
        <begin position="556"/>
        <end position="750"/>
    </location>
</feature>
<dbReference type="InterPro" id="IPR027417">
    <property type="entry name" value="P-loop_NTPase"/>
</dbReference>
<proteinExistence type="predicted"/>
<feature type="domain" description="tRNA ligase phosphodiesterase" evidence="2">
    <location>
        <begin position="765"/>
        <end position="1002"/>
    </location>
</feature>
<gene>
    <name evidence="5" type="ORF">FA09DRAFT_359571</name>
</gene>
<organism evidence="5 6">
    <name type="scientific">Tilletiopsis washingtonensis</name>
    <dbReference type="NCBI Taxonomy" id="58919"/>
    <lineage>
        <taxon>Eukaryota</taxon>
        <taxon>Fungi</taxon>
        <taxon>Dikarya</taxon>
        <taxon>Basidiomycota</taxon>
        <taxon>Ustilaginomycotina</taxon>
        <taxon>Exobasidiomycetes</taxon>
        <taxon>Entylomatales</taxon>
        <taxon>Entylomatales incertae sedis</taxon>
        <taxon>Tilletiopsis</taxon>
    </lineage>
</organism>
<dbReference type="GO" id="GO:0003972">
    <property type="term" value="F:RNA ligase (ATP) activity"/>
    <property type="evidence" value="ECO:0007669"/>
    <property type="project" value="InterPro"/>
</dbReference>
<dbReference type="Pfam" id="PF08303">
    <property type="entry name" value="tRNA_lig_kinase"/>
    <property type="match status" value="1"/>
</dbReference>
<dbReference type="PANTHER" id="PTHR32004">
    <property type="entry name" value="TRNA LIGASE"/>
    <property type="match status" value="1"/>
</dbReference>
<dbReference type="Pfam" id="PF09511">
    <property type="entry name" value="RNA_lig_T4_1"/>
    <property type="match status" value="1"/>
</dbReference>
<feature type="compositionally biased region" description="Low complexity" evidence="1">
    <location>
        <begin position="413"/>
        <end position="426"/>
    </location>
</feature>
<keyword evidence="6" id="KW-1185">Reference proteome</keyword>
<feature type="compositionally biased region" description="Gly residues" evidence="1">
    <location>
        <begin position="92"/>
        <end position="102"/>
    </location>
</feature>
<dbReference type="GO" id="GO:0005634">
    <property type="term" value="C:nucleus"/>
    <property type="evidence" value="ECO:0007669"/>
    <property type="project" value="TreeGrafter"/>
</dbReference>
<dbReference type="EMBL" id="KZ819288">
    <property type="protein sequence ID" value="PWN99562.1"/>
    <property type="molecule type" value="Genomic_DNA"/>
</dbReference>
<feature type="region of interest" description="Disordered" evidence="1">
    <location>
        <begin position="88"/>
        <end position="109"/>
    </location>
</feature>
<evidence type="ECO:0000256" key="1">
    <source>
        <dbReference type="SAM" id="MobiDB-lite"/>
    </source>
</evidence>
<evidence type="ECO:0008006" key="7">
    <source>
        <dbReference type="Google" id="ProtNLM"/>
    </source>
</evidence>
<dbReference type="Pfam" id="PF08302">
    <property type="entry name" value="tRNA_lig_CPD"/>
    <property type="match status" value="1"/>
</dbReference>
<dbReference type="SUPFAM" id="SSF52540">
    <property type="entry name" value="P-loop containing nucleoside triphosphate hydrolases"/>
    <property type="match status" value="1"/>
</dbReference>
<evidence type="ECO:0000259" key="4">
    <source>
        <dbReference type="Pfam" id="PF09511"/>
    </source>
</evidence>
<dbReference type="OrthoDB" id="276239at2759"/>
<feature type="compositionally biased region" description="Basic and acidic residues" evidence="1">
    <location>
        <begin position="441"/>
        <end position="451"/>
    </location>
</feature>
<dbReference type="PANTHER" id="PTHR32004:SF1">
    <property type="entry name" value="TRNA LIGASE"/>
    <property type="match status" value="1"/>
</dbReference>
<dbReference type="STRING" id="58919.A0A316ZF76"/>
<sequence>MPSEPPADVAPAALLTALRRAAAAPAKPLVRGTDFDVAADAPLRLTSWRVAEFAYRKAQRIGVAADDELPTLARGLFTAGGVAEGGAESAAGGAGDGAGDGSADGPAPAGPARIVVRGYDKFFNVGELPWTRPEAIAAHSAPPYVATFKENGCIIFIAAVDARSLVVCSKHSLGARPDTERSHAQVGEAWLARHLAAAGRTREALAAELYARNMTAVAELCDDSFEEHVLAYSAARSGLHLHGLNSNTVAFRTAPVEDVAKFAAAWGFLPPRWRSFADLRALQAFTDAVGETGAWEGEAIEGFVVRTRMPAVDADRAPAASSSTARPPYGPGQDWFFKVKYEEPYLMYRDWRELTRTTLAEHKAWKEQVQAARERQQARAGAAKASEAQREAAPAVKPAEPALPPKSAESETPPQQAASADAPPAEKLSKNAAKKLAKAAHRADDAKRKAAGEIAKPAAGSGAALPPPPPPVKPRSSRPETKVYVHWVHARVYGSPDGRVRPEPALFAHFDSGRGIIALRERYLEWLQTEEGRQELLAVGGTVAERPRSDPFTHTLVVPVGVPGCGKTVLSLALAHLFPDVLHQQADDVTGKKAGPAFIRAIGKALGSSTTVIADRNNHCFRHRTELVDEARKFETRALQIAAAKAKSKPDAEQAKPASAPRVRLVALAYALETVPLNTLHRVCSQRILARGRNHQSLRADAKGASGTKEHEVILWRFLEEVQPFQTGGKGEGTEGAADERFDDVVRLDVQASEGDNLAKAVDALVPLLGCERPRDEALAAALAHAHAYKAPVTRKGKDAAPAEGEAESATTVKGARYYGLTVEVDPFAALAPILRARAADSPAHAEARDFLQRLSRDGRINKSPHVTLVHHMELCKPSEDAPEAPLQPTPEQQHAQAKWERYAALCAPGAAEAQFAIHLDRIAWDGRVMTFGVGHVESGELRDFDTLQRGPRGDADGAWTPHVTIGTVSDEVRPFEANRVLRDADAGAGEGVQLLRLENAELVATGWLRGMFR</sequence>
<dbReference type="GO" id="GO:0006388">
    <property type="term" value="P:tRNA splicing, via endonucleolytic cleavage and ligation"/>
    <property type="evidence" value="ECO:0007669"/>
    <property type="project" value="InterPro"/>
</dbReference>
<dbReference type="GeneID" id="37272671"/>
<feature type="compositionally biased region" description="Low complexity" evidence="1">
    <location>
        <begin position="378"/>
        <end position="400"/>
    </location>
</feature>
<evidence type="ECO:0000259" key="2">
    <source>
        <dbReference type="Pfam" id="PF08302"/>
    </source>
</evidence>